<dbReference type="EMBL" id="CP046908">
    <property type="protein sequence ID" value="QGZ34703.1"/>
    <property type="molecule type" value="Genomic_DNA"/>
</dbReference>
<dbReference type="InterPro" id="IPR011250">
    <property type="entry name" value="OMP/PagP_B-barrel"/>
</dbReference>
<accession>A0A857C6Z9</accession>
<dbReference type="AlphaFoldDB" id="A0A857C6Z9"/>
<gene>
    <name evidence="2" type="ORF">GH266_09340</name>
</gene>
<protein>
    <recommendedName>
        <fullName evidence="4">Outer membrane protein beta-barrel domain-containing protein</fullName>
    </recommendedName>
</protein>
<keyword evidence="1" id="KW-0732">Signal</keyword>
<proteinExistence type="predicted"/>
<dbReference type="OrthoDB" id="6555107at2"/>
<reference evidence="2 3" key="1">
    <citation type="submission" date="2019-12" db="EMBL/GenBank/DDBJ databases">
        <title>The genome of Stappia indica PHM037.</title>
        <authorList>
            <person name="Kacar D."/>
            <person name="Galan B."/>
            <person name="Canedo L."/>
            <person name="Rodriguez P."/>
            <person name="de la Calle F."/>
            <person name="Garcia J.L."/>
        </authorList>
    </citation>
    <scope>NUCLEOTIDE SEQUENCE [LARGE SCALE GENOMIC DNA]</scope>
    <source>
        <strain evidence="2 3">PHM037</strain>
    </source>
</reference>
<name>A0A857C6Z9_9HYPH</name>
<feature type="chain" id="PRO_5032788584" description="Outer membrane protein beta-barrel domain-containing protein" evidence="1">
    <location>
        <begin position="22"/>
        <end position="267"/>
    </location>
</feature>
<evidence type="ECO:0000256" key="1">
    <source>
        <dbReference type="SAM" id="SignalP"/>
    </source>
</evidence>
<evidence type="ECO:0000313" key="2">
    <source>
        <dbReference type="EMBL" id="QGZ34703.1"/>
    </source>
</evidence>
<dbReference type="KEGG" id="siw:GH266_09340"/>
<organism evidence="2 3">
    <name type="scientific">Stappia indica</name>
    <dbReference type="NCBI Taxonomy" id="538381"/>
    <lineage>
        <taxon>Bacteria</taxon>
        <taxon>Pseudomonadati</taxon>
        <taxon>Pseudomonadota</taxon>
        <taxon>Alphaproteobacteria</taxon>
        <taxon>Hyphomicrobiales</taxon>
        <taxon>Stappiaceae</taxon>
        <taxon>Stappia</taxon>
    </lineage>
</organism>
<feature type="signal peptide" evidence="1">
    <location>
        <begin position="1"/>
        <end position="21"/>
    </location>
</feature>
<evidence type="ECO:0008006" key="4">
    <source>
        <dbReference type="Google" id="ProtNLM"/>
    </source>
</evidence>
<dbReference type="RefSeq" id="WP_158193668.1">
    <property type="nucleotide sequence ID" value="NZ_CP046908.1"/>
</dbReference>
<dbReference type="Gene3D" id="2.40.160.20">
    <property type="match status" value="1"/>
</dbReference>
<sequence length="267" mass="29226">MMKKGAVTLIFAGLLTCGAHATELAVALPSVETPDVRVDRTWKFVVAPYLLAPTIRGDSRVGRLPNTSLDVSPGTILENLQFGAMVHVGVLYDNRFGASLDMAYMNLGKDRSFPRVGGSIDVGVKQLVTEAFFGYRFWHQDRNWAEAYAGGRWWYNQLKVTANTPANTFTRTITEQWVDPVIGVRGQIFVAPKWSLFGSGNVGGFGLASDFTWGLQGGVGYHFDERVTLHLQYKAIGVNYNNGNSGSSAFSYNTVTHGPLLGIAFSF</sequence>
<dbReference type="Proteomes" id="UP000435648">
    <property type="component" value="Chromosome"/>
</dbReference>
<evidence type="ECO:0000313" key="3">
    <source>
        <dbReference type="Proteomes" id="UP000435648"/>
    </source>
</evidence>
<dbReference type="SUPFAM" id="SSF56925">
    <property type="entry name" value="OMPA-like"/>
    <property type="match status" value="1"/>
</dbReference>